<dbReference type="EMBL" id="JH711593">
    <property type="protein sequence ID" value="EIW74208.1"/>
    <property type="molecule type" value="Genomic_DNA"/>
</dbReference>
<evidence type="ECO:0000313" key="1">
    <source>
        <dbReference type="EMBL" id="EIW74208.1"/>
    </source>
</evidence>
<dbReference type="Proteomes" id="UP000053558">
    <property type="component" value="Unassembled WGS sequence"/>
</dbReference>
<name>R7SDH5_CONPW</name>
<sequence length="156" mass="17305">MAPESGKTYKIRNLQVPEKVVDLSGADQRSVIGWNDKGGGQEAHNQAWRLFRQNSGNWTIESLKAPGTFIGIASGPGDGVHLIGQGVPLEWQIIPNREAFAGEGFDSEREANAFRLLIPGMYFNADLADHGNAHTIQLWGKWRGQNQAWTFEEFRG</sequence>
<dbReference type="GeneID" id="19209718"/>
<organism evidence="1 2">
    <name type="scientific">Coniophora puteana (strain RWD-64-598)</name>
    <name type="common">Brown rot fungus</name>
    <dbReference type="NCBI Taxonomy" id="741705"/>
    <lineage>
        <taxon>Eukaryota</taxon>
        <taxon>Fungi</taxon>
        <taxon>Dikarya</taxon>
        <taxon>Basidiomycota</taxon>
        <taxon>Agaricomycotina</taxon>
        <taxon>Agaricomycetes</taxon>
        <taxon>Agaricomycetidae</taxon>
        <taxon>Boletales</taxon>
        <taxon>Coniophorineae</taxon>
        <taxon>Coniophoraceae</taxon>
        <taxon>Coniophora</taxon>
    </lineage>
</organism>
<gene>
    <name evidence="1" type="ORF">CONPUDRAFT_78176</name>
</gene>
<evidence type="ECO:0000313" key="2">
    <source>
        <dbReference type="Proteomes" id="UP000053558"/>
    </source>
</evidence>
<accession>R7SDH5</accession>
<dbReference type="CDD" id="cd23422">
    <property type="entry name" value="beta-trefoil_Ricin_MPL_CNL"/>
    <property type="match status" value="1"/>
</dbReference>
<protein>
    <submittedName>
        <fullName evidence="1">Carbohydrate-binding module family 13 protein</fullName>
    </submittedName>
</protein>
<dbReference type="Gene3D" id="2.80.10.50">
    <property type="match status" value="1"/>
</dbReference>
<dbReference type="SUPFAM" id="SSF50370">
    <property type="entry name" value="Ricin B-like lectins"/>
    <property type="match status" value="1"/>
</dbReference>
<dbReference type="InterPro" id="IPR035992">
    <property type="entry name" value="Ricin_B-like_lectins"/>
</dbReference>
<dbReference type="RefSeq" id="XP_007775572.1">
    <property type="nucleotide sequence ID" value="XM_007777382.1"/>
</dbReference>
<proteinExistence type="predicted"/>
<keyword evidence="2" id="KW-1185">Reference proteome</keyword>
<dbReference type="OrthoDB" id="2131701at2759"/>
<dbReference type="AlphaFoldDB" id="R7SDH5"/>
<reference evidence="2" key="1">
    <citation type="journal article" date="2012" name="Science">
        <title>The Paleozoic origin of enzymatic lignin decomposition reconstructed from 31 fungal genomes.</title>
        <authorList>
            <person name="Floudas D."/>
            <person name="Binder M."/>
            <person name="Riley R."/>
            <person name="Barry K."/>
            <person name="Blanchette R.A."/>
            <person name="Henrissat B."/>
            <person name="Martinez A.T."/>
            <person name="Otillar R."/>
            <person name="Spatafora J.W."/>
            <person name="Yadav J.S."/>
            <person name="Aerts A."/>
            <person name="Benoit I."/>
            <person name="Boyd A."/>
            <person name="Carlson A."/>
            <person name="Copeland A."/>
            <person name="Coutinho P.M."/>
            <person name="de Vries R.P."/>
            <person name="Ferreira P."/>
            <person name="Findley K."/>
            <person name="Foster B."/>
            <person name="Gaskell J."/>
            <person name="Glotzer D."/>
            <person name="Gorecki P."/>
            <person name="Heitman J."/>
            <person name="Hesse C."/>
            <person name="Hori C."/>
            <person name="Igarashi K."/>
            <person name="Jurgens J.A."/>
            <person name="Kallen N."/>
            <person name="Kersten P."/>
            <person name="Kohler A."/>
            <person name="Kuees U."/>
            <person name="Kumar T.K.A."/>
            <person name="Kuo A."/>
            <person name="LaButti K."/>
            <person name="Larrondo L.F."/>
            <person name="Lindquist E."/>
            <person name="Ling A."/>
            <person name="Lombard V."/>
            <person name="Lucas S."/>
            <person name="Lundell T."/>
            <person name="Martin R."/>
            <person name="McLaughlin D.J."/>
            <person name="Morgenstern I."/>
            <person name="Morin E."/>
            <person name="Murat C."/>
            <person name="Nagy L.G."/>
            <person name="Nolan M."/>
            <person name="Ohm R.A."/>
            <person name="Patyshakuliyeva A."/>
            <person name="Rokas A."/>
            <person name="Ruiz-Duenas F.J."/>
            <person name="Sabat G."/>
            <person name="Salamov A."/>
            <person name="Samejima M."/>
            <person name="Schmutz J."/>
            <person name="Slot J.C."/>
            <person name="St John F."/>
            <person name="Stenlid J."/>
            <person name="Sun H."/>
            <person name="Sun S."/>
            <person name="Syed K."/>
            <person name="Tsang A."/>
            <person name="Wiebenga A."/>
            <person name="Young D."/>
            <person name="Pisabarro A."/>
            <person name="Eastwood D.C."/>
            <person name="Martin F."/>
            <person name="Cullen D."/>
            <person name="Grigoriev I.V."/>
            <person name="Hibbett D.S."/>
        </authorList>
    </citation>
    <scope>NUCLEOTIDE SEQUENCE [LARGE SCALE GENOMIC DNA]</scope>
    <source>
        <strain evidence="2">RWD-64-598 SS2</strain>
    </source>
</reference>
<dbReference type="KEGG" id="cput:CONPUDRAFT_78176"/>